<accession>A0A182SM98</accession>
<dbReference type="EnsemblMetazoa" id="AMAM009598-RA">
    <property type="protein sequence ID" value="AMAM009598-PA"/>
    <property type="gene ID" value="AMAM009598"/>
</dbReference>
<evidence type="ECO:0000256" key="1">
    <source>
        <dbReference type="ARBA" id="ARBA00004496"/>
    </source>
</evidence>
<evidence type="ECO:0008006" key="8">
    <source>
        <dbReference type="Google" id="ProtNLM"/>
    </source>
</evidence>
<dbReference type="Proteomes" id="UP000075901">
    <property type="component" value="Unassembled WGS sequence"/>
</dbReference>
<evidence type="ECO:0000256" key="5">
    <source>
        <dbReference type="SAM" id="MobiDB-lite"/>
    </source>
</evidence>
<dbReference type="AlphaFoldDB" id="A0A182SM98"/>
<feature type="region of interest" description="Disordered" evidence="5">
    <location>
        <begin position="98"/>
        <end position="174"/>
    </location>
</feature>
<feature type="compositionally biased region" description="Low complexity" evidence="5">
    <location>
        <begin position="141"/>
        <end position="164"/>
    </location>
</feature>
<evidence type="ECO:0000256" key="2">
    <source>
        <dbReference type="ARBA" id="ARBA00022490"/>
    </source>
</evidence>
<organism evidence="6 7">
    <name type="scientific">Anopheles maculatus</name>
    <dbReference type="NCBI Taxonomy" id="74869"/>
    <lineage>
        <taxon>Eukaryota</taxon>
        <taxon>Metazoa</taxon>
        <taxon>Ecdysozoa</taxon>
        <taxon>Arthropoda</taxon>
        <taxon>Hexapoda</taxon>
        <taxon>Insecta</taxon>
        <taxon>Pterygota</taxon>
        <taxon>Neoptera</taxon>
        <taxon>Endopterygota</taxon>
        <taxon>Diptera</taxon>
        <taxon>Nematocera</taxon>
        <taxon>Culicoidea</taxon>
        <taxon>Culicidae</taxon>
        <taxon>Anophelinae</taxon>
        <taxon>Anopheles</taxon>
        <taxon>Anopheles maculatus group</taxon>
    </lineage>
</organism>
<keyword evidence="3" id="KW-0853">WD repeat</keyword>
<keyword evidence="2" id="KW-0963">Cytoplasm</keyword>
<keyword evidence="4" id="KW-0677">Repeat</keyword>
<reference evidence="6" key="2">
    <citation type="submission" date="2020-05" db="UniProtKB">
        <authorList>
            <consortium name="EnsemblMetazoa"/>
        </authorList>
    </citation>
    <scope>IDENTIFICATION</scope>
    <source>
        <strain evidence="6">maculatus3</strain>
    </source>
</reference>
<name>A0A182SM98_9DIPT</name>
<proteinExistence type="predicted"/>
<dbReference type="GO" id="GO:0031087">
    <property type="term" value="P:deadenylation-independent decapping of nuclear-transcribed mRNA"/>
    <property type="evidence" value="ECO:0007669"/>
    <property type="project" value="InterPro"/>
</dbReference>
<dbReference type="GO" id="GO:0000932">
    <property type="term" value="C:P-body"/>
    <property type="evidence" value="ECO:0007669"/>
    <property type="project" value="TreeGrafter"/>
</dbReference>
<feature type="compositionally biased region" description="Acidic residues" evidence="5">
    <location>
        <begin position="26"/>
        <end position="37"/>
    </location>
</feature>
<reference evidence="7" key="1">
    <citation type="submission" date="2013-09" db="EMBL/GenBank/DDBJ databases">
        <title>The Genome Sequence of Anopheles maculatus species B.</title>
        <authorList>
            <consortium name="The Broad Institute Genomics Platform"/>
            <person name="Neafsey D.E."/>
            <person name="Besansky N."/>
            <person name="Howell P."/>
            <person name="Walton C."/>
            <person name="Young S.K."/>
            <person name="Zeng Q."/>
            <person name="Gargeya S."/>
            <person name="Fitzgerald M."/>
            <person name="Haas B."/>
            <person name="Abouelleil A."/>
            <person name="Allen A.W."/>
            <person name="Alvarado L."/>
            <person name="Arachchi H.M."/>
            <person name="Berlin A.M."/>
            <person name="Chapman S.B."/>
            <person name="Gainer-Dewar J."/>
            <person name="Goldberg J."/>
            <person name="Griggs A."/>
            <person name="Gujja S."/>
            <person name="Hansen M."/>
            <person name="Howarth C."/>
            <person name="Imamovic A."/>
            <person name="Ireland A."/>
            <person name="Larimer J."/>
            <person name="McCowan C."/>
            <person name="Murphy C."/>
            <person name="Pearson M."/>
            <person name="Poon T.W."/>
            <person name="Priest M."/>
            <person name="Roberts A."/>
            <person name="Saif S."/>
            <person name="Shea T."/>
            <person name="Sisk P."/>
            <person name="Sykes S."/>
            <person name="Wortman J."/>
            <person name="Nusbaum C."/>
            <person name="Birren B."/>
        </authorList>
    </citation>
    <scope>NUCLEOTIDE SEQUENCE [LARGE SCALE GENOMIC DNA]</scope>
    <source>
        <strain evidence="7">maculatus3</strain>
    </source>
</reference>
<keyword evidence="7" id="KW-1185">Reference proteome</keyword>
<dbReference type="PANTHER" id="PTHR15598:SF5">
    <property type="entry name" value="ENHANCER OF MRNA-DECAPPING PROTEIN 4"/>
    <property type="match status" value="1"/>
</dbReference>
<sequence length="527" mass="58289">MSTKGPVISMVEDLFMYSCVERKDDFEDEEEDDEEEGVVNVADRYDEEDGVVVVTNGTDDNPDDEADEKVPEPAVTTDASVLLSEEKATVAVSALKAPVPMESSSSSSKAIELQESKQQETTVDSSPSEGVKARVESNDWPSTVPTNVPTVGPTSTNPSTTTGPEFRFGQEVKDSSKEIADLSSKMDRMMELLLAQSQQIGELNVQLEALKKSKAEEQRRCSTALNRLGQTLPKAIETQLSPLFVQQMLKTEQTLVACFNNQQARLAETLTHLPQVMAAQLPNQLAPVLLQELQKKLLPSITGKMDLVQRAIVADMAEKLQANEGAMRDSIQRTLRSEPVKKTMTSAIQTGMHPVLQDVYNTSLNTLILPTYSSTSKELFRQLSTTFSSGIIELMKRVDHHVDRVETIQERTVGILEIFRELPEKLSTLGKDTINFAVERISERVEGDLRALEPRLIKSMSDHIGQEIEKGFQAQTSSLEDSVLSVVRSQAQTPAPNSMDVQDQIRQHLNGGQINEAFHKALLSNDF</sequence>
<evidence type="ECO:0000256" key="4">
    <source>
        <dbReference type="ARBA" id="ARBA00022737"/>
    </source>
</evidence>
<comment type="subcellular location">
    <subcellularLocation>
        <location evidence="1">Cytoplasm</location>
    </subcellularLocation>
</comment>
<dbReference type="InterPro" id="IPR045152">
    <property type="entry name" value="EDC4-like"/>
</dbReference>
<dbReference type="Gene3D" id="6.10.140.270">
    <property type="match status" value="1"/>
</dbReference>
<evidence type="ECO:0000256" key="3">
    <source>
        <dbReference type="ARBA" id="ARBA00022574"/>
    </source>
</evidence>
<dbReference type="PANTHER" id="PTHR15598">
    <property type="entry name" value="ENHANCER OF MRNA-DECAPPING PROTEIN 4"/>
    <property type="match status" value="1"/>
</dbReference>
<feature type="compositionally biased region" description="Polar residues" evidence="5">
    <location>
        <begin position="119"/>
        <end position="128"/>
    </location>
</feature>
<dbReference type="VEuPathDB" id="VectorBase:AMAM009598"/>
<evidence type="ECO:0000313" key="7">
    <source>
        <dbReference type="Proteomes" id="UP000075901"/>
    </source>
</evidence>
<evidence type="ECO:0000313" key="6">
    <source>
        <dbReference type="EnsemblMetazoa" id="AMAM009598-PA"/>
    </source>
</evidence>
<protein>
    <recommendedName>
        <fullName evidence="8">Enhancer of mRNA-decapping protein 4 WD40 repeat region domain-containing protein</fullName>
    </recommendedName>
</protein>
<feature type="region of interest" description="Disordered" evidence="5">
    <location>
        <begin position="23"/>
        <end position="81"/>
    </location>
</feature>